<dbReference type="PROSITE" id="PS50206">
    <property type="entry name" value="RHODANESE_3"/>
    <property type="match status" value="1"/>
</dbReference>
<accession>A0A0R2T0H4</accession>
<dbReference type="InterPro" id="IPR001763">
    <property type="entry name" value="Rhodanese-like_dom"/>
</dbReference>
<dbReference type="PANTHER" id="PTHR43031:SF18">
    <property type="entry name" value="RHODANESE-RELATED SULFURTRANSFERASES"/>
    <property type="match status" value="1"/>
</dbReference>
<evidence type="ECO:0000259" key="1">
    <source>
        <dbReference type="PROSITE" id="PS50206"/>
    </source>
</evidence>
<feature type="domain" description="Rhodanese" evidence="1">
    <location>
        <begin position="2"/>
        <end position="73"/>
    </location>
</feature>
<comment type="caution">
    <text evidence="2">The sequence shown here is derived from an EMBL/GenBank/DDBJ whole genome shotgun (WGS) entry which is preliminary data.</text>
</comment>
<dbReference type="Proteomes" id="UP000051547">
    <property type="component" value="Unassembled WGS sequence"/>
</dbReference>
<dbReference type="AlphaFoldDB" id="A0A0R2T0H4"/>
<evidence type="ECO:0000313" key="3">
    <source>
        <dbReference type="Proteomes" id="UP000051547"/>
    </source>
</evidence>
<dbReference type="InterPro" id="IPR036873">
    <property type="entry name" value="Rhodanese-like_dom_sf"/>
</dbReference>
<dbReference type="CDD" id="cd00158">
    <property type="entry name" value="RHOD"/>
    <property type="match status" value="1"/>
</dbReference>
<gene>
    <name evidence="2" type="ORF">ABR72_10780</name>
</gene>
<dbReference type="SMART" id="SM00450">
    <property type="entry name" value="RHOD"/>
    <property type="match status" value="1"/>
</dbReference>
<organism evidence="2 3">
    <name type="scientific">OM182 bacterium BACL3 MAG-120920-bin41</name>
    <dbReference type="NCBI Taxonomy" id="1655580"/>
    <lineage>
        <taxon>Bacteria</taxon>
        <taxon>Pseudomonadati</taxon>
        <taxon>Pseudomonadota</taxon>
        <taxon>Gammaproteobacteria</taxon>
        <taxon>OMG group</taxon>
        <taxon>OM182 clade</taxon>
    </lineage>
</organism>
<proteinExistence type="predicted"/>
<name>A0A0R2T0H4_9GAMM</name>
<dbReference type="Gene3D" id="3.40.250.10">
    <property type="entry name" value="Rhodanese-like domain"/>
    <property type="match status" value="1"/>
</dbReference>
<dbReference type="SUPFAM" id="SSF52821">
    <property type="entry name" value="Rhodanese/Cell cycle control phosphatase"/>
    <property type="match status" value="1"/>
</dbReference>
<dbReference type="Pfam" id="PF00581">
    <property type="entry name" value="Rhodanese"/>
    <property type="match status" value="1"/>
</dbReference>
<reference evidence="2 3" key="1">
    <citation type="submission" date="2015-10" db="EMBL/GenBank/DDBJ databases">
        <title>Metagenome-Assembled Genomes uncover a global brackish microbiome.</title>
        <authorList>
            <person name="Hugerth L.W."/>
            <person name="Larsson J."/>
            <person name="Alneberg J."/>
            <person name="Lindh M.V."/>
            <person name="Legrand C."/>
            <person name="Pinhassi J."/>
            <person name="Andersson A.F."/>
        </authorList>
    </citation>
    <scope>NUCLEOTIDE SEQUENCE [LARGE SCALE GENOMIC DNA]</scope>
    <source>
        <strain evidence="2">BACL4 MAG-120920-bin41</strain>
    </source>
</reference>
<protein>
    <recommendedName>
        <fullName evidence="1">Rhodanese domain-containing protein</fullName>
    </recommendedName>
</protein>
<evidence type="ECO:0000313" key="2">
    <source>
        <dbReference type="EMBL" id="KRO78285.1"/>
    </source>
</evidence>
<dbReference type="PANTHER" id="PTHR43031">
    <property type="entry name" value="FAD-DEPENDENT OXIDOREDUCTASE"/>
    <property type="match status" value="1"/>
</dbReference>
<feature type="non-terminal residue" evidence="2">
    <location>
        <position position="73"/>
    </location>
</feature>
<dbReference type="EMBL" id="LIBE01000530">
    <property type="protein sequence ID" value="KRO78285.1"/>
    <property type="molecule type" value="Genomic_DNA"/>
</dbReference>
<sequence>MVWLDVRTDAEYAEDHIAGSAHIPHEEIALRIADLGLDKDTEIRVYCRSGRRAGIALAALEEMGYTNATNVGG</sequence>
<dbReference type="InterPro" id="IPR050229">
    <property type="entry name" value="GlpE_sulfurtransferase"/>
</dbReference>